<comment type="caution">
    <text evidence="1">The sequence shown here is derived from an EMBL/GenBank/DDBJ whole genome shotgun (WGS) entry which is preliminary data.</text>
</comment>
<reference evidence="1" key="1">
    <citation type="journal article" date="2015" name="Nature">
        <title>Complex archaea that bridge the gap between prokaryotes and eukaryotes.</title>
        <authorList>
            <person name="Spang A."/>
            <person name="Saw J.H."/>
            <person name="Jorgensen S.L."/>
            <person name="Zaremba-Niedzwiedzka K."/>
            <person name="Martijn J."/>
            <person name="Lind A.E."/>
            <person name="van Eijk R."/>
            <person name="Schleper C."/>
            <person name="Guy L."/>
            <person name="Ettema T.J."/>
        </authorList>
    </citation>
    <scope>NUCLEOTIDE SEQUENCE</scope>
</reference>
<dbReference type="InterPro" id="IPR011322">
    <property type="entry name" value="N-reg_PII-like_a/b"/>
</dbReference>
<dbReference type="GO" id="GO:0005524">
    <property type="term" value="F:ATP binding"/>
    <property type="evidence" value="ECO:0007669"/>
    <property type="project" value="TreeGrafter"/>
</dbReference>
<dbReference type="Pfam" id="PF00543">
    <property type="entry name" value="P-II"/>
    <property type="match status" value="1"/>
</dbReference>
<dbReference type="GO" id="GO:0005829">
    <property type="term" value="C:cytosol"/>
    <property type="evidence" value="ECO:0007669"/>
    <property type="project" value="TreeGrafter"/>
</dbReference>
<dbReference type="SUPFAM" id="SSF54913">
    <property type="entry name" value="GlnB-like"/>
    <property type="match status" value="1"/>
</dbReference>
<dbReference type="Gene3D" id="3.30.70.120">
    <property type="match status" value="1"/>
</dbReference>
<organism evidence="1">
    <name type="scientific">marine sediment metagenome</name>
    <dbReference type="NCBI Taxonomy" id="412755"/>
    <lineage>
        <taxon>unclassified sequences</taxon>
        <taxon>metagenomes</taxon>
        <taxon>ecological metagenomes</taxon>
    </lineage>
</organism>
<evidence type="ECO:0008006" key="2">
    <source>
        <dbReference type="Google" id="ProtNLM"/>
    </source>
</evidence>
<dbReference type="PRINTS" id="PR00340">
    <property type="entry name" value="PIIGLNB"/>
</dbReference>
<dbReference type="GO" id="GO:0006808">
    <property type="term" value="P:regulation of nitrogen utilization"/>
    <property type="evidence" value="ECO:0007669"/>
    <property type="project" value="InterPro"/>
</dbReference>
<dbReference type="PANTHER" id="PTHR30115:SF11">
    <property type="entry name" value="NITROGEN REGULATORY PROTEIN P-II HOMOLOG"/>
    <property type="match status" value="1"/>
</dbReference>
<dbReference type="GO" id="GO:0030234">
    <property type="term" value="F:enzyme regulator activity"/>
    <property type="evidence" value="ECO:0007669"/>
    <property type="project" value="InterPro"/>
</dbReference>
<dbReference type="InterPro" id="IPR015867">
    <property type="entry name" value="N-reg_PII/ATP_PRibTrfase_C"/>
</dbReference>
<sequence>MKKIEAIVRVEKLDGVKRALEKSGYPGMTILTVEGHGKQKGLVQQFRGREYKVDLLPKRKIEIVAKDEEVERILTTIMEVARTGEIGDGKIFVSSVHQAMRIRTGEREESAL</sequence>
<dbReference type="PANTHER" id="PTHR30115">
    <property type="entry name" value="NITROGEN REGULATORY PROTEIN P-II"/>
    <property type="match status" value="1"/>
</dbReference>
<accession>A0A0F9I1N2</accession>
<evidence type="ECO:0000313" key="1">
    <source>
        <dbReference type="EMBL" id="KKM13594.1"/>
    </source>
</evidence>
<gene>
    <name evidence="1" type="ORF">LCGC14_1714680</name>
</gene>
<dbReference type="SMART" id="SM00938">
    <property type="entry name" value="P-II"/>
    <property type="match status" value="1"/>
</dbReference>
<dbReference type="InterPro" id="IPR002187">
    <property type="entry name" value="N-reg_PII"/>
</dbReference>
<name>A0A0F9I1N2_9ZZZZ</name>
<dbReference type="PROSITE" id="PS00638">
    <property type="entry name" value="PII_GLNB_CTER"/>
    <property type="match status" value="1"/>
</dbReference>
<dbReference type="InterPro" id="IPR017918">
    <property type="entry name" value="N-reg_PII_CS"/>
</dbReference>
<dbReference type="AlphaFoldDB" id="A0A0F9I1N2"/>
<protein>
    <recommendedName>
        <fullName evidence="2">Nitrogen regulatory protein P-II</fullName>
    </recommendedName>
</protein>
<dbReference type="EMBL" id="LAZR01015346">
    <property type="protein sequence ID" value="KKM13594.1"/>
    <property type="molecule type" value="Genomic_DNA"/>
</dbReference>
<dbReference type="PROSITE" id="PS51343">
    <property type="entry name" value="PII_GLNB_DOM"/>
    <property type="match status" value="1"/>
</dbReference>
<proteinExistence type="predicted"/>